<protein>
    <submittedName>
        <fullName evidence="3">Uncharacterized protein</fullName>
    </submittedName>
</protein>
<reference evidence="3 4" key="1">
    <citation type="submission" date="2020-08" db="EMBL/GenBank/DDBJ databases">
        <title>A Genomic Blueprint of the Chicken Gut Microbiome.</title>
        <authorList>
            <person name="Gilroy R."/>
            <person name="Ravi A."/>
            <person name="Getino M."/>
            <person name="Pursley I."/>
            <person name="Horton D.L."/>
            <person name="Alikhan N.-F."/>
            <person name="Baker D."/>
            <person name="Gharbi K."/>
            <person name="Hall N."/>
            <person name="Watson M."/>
            <person name="Adriaenssens E.M."/>
            <person name="Foster-Nyarko E."/>
            <person name="Jarju S."/>
            <person name="Secka A."/>
            <person name="Antonio M."/>
            <person name="Oren A."/>
            <person name="Chaudhuri R."/>
            <person name="La Ragione R.M."/>
            <person name="Hildebrand F."/>
            <person name="Pallen M.J."/>
        </authorList>
    </citation>
    <scope>NUCLEOTIDE SEQUENCE [LARGE SCALE GENOMIC DNA]</scope>
    <source>
        <strain evidence="3 4">A46</strain>
    </source>
</reference>
<keyword evidence="4" id="KW-1185">Reference proteome</keyword>
<name>A0ABR8XVN5_9BACL</name>
<keyword evidence="1" id="KW-0175">Coiled coil</keyword>
<feature type="coiled-coil region" evidence="1">
    <location>
        <begin position="68"/>
        <end position="95"/>
    </location>
</feature>
<feature type="region of interest" description="Disordered" evidence="2">
    <location>
        <begin position="1"/>
        <end position="21"/>
    </location>
</feature>
<comment type="caution">
    <text evidence="3">The sequence shown here is derived from an EMBL/GenBank/DDBJ whole genome shotgun (WGS) entry which is preliminary data.</text>
</comment>
<accession>A0ABR8XVN5</accession>
<evidence type="ECO:0000256" key="1">
    <source>
        <dbReference type="SAM" id="Coils"/>
    </source>
</evidence>
<evidence type="ECO:0000313" key="3">
    <source>
        <dbReference type="EMBL" id="MBD8036010.1"/>
    </source>
</evidence>
<dbReference type="RefSeq" id="WP_191698979.1">
    <property type="nucleotide sequence ID" value="NZ_JACSPZ010000002.1"/>
</dbReference>
<evidence type="ECO:0000256" key="2">
    <source>
        <dbReference type="SAM" id="MobiDB-lite"/>
    </source>
</evidence>
<sequence length="569" mass="68140">MSYWQKQSKETNEQMNPLADSGDNFRPISEIYLKIHQYELFYRDHRMQSKEAVTFFALNDAINKYALIDYLHQQNITLSEEKRQLQRELLEEQLTKDLQDHLLKPYLETMFQALNISNQDYIEQYLLINTEHDLLKEDMFSSNKGLVQDETGLFSYPSSDQQTLYQEKMKISFDYMEYLAESEFIHIKPDRPTFDLPFAIDSTFFNFTKNLAGETIFASKEFSESDLTMEQRDFLYVIKKQYNLHELARYNFILYKNALQQEAAPGSENQAIANELMEIFKIAERTIDWEIGEVTKYEFNEIPMFDVNQLRKHKDITLQLYEHEYYYREEEIPKKFYAFRIANEEIVAMYALFNYLKQDFGIELDETIRSSTRAKIEKSLNEQLQNPYYKKYMDNLLQTFEIPLSSYINDYLLVKEEYELLLQLIKDRNIGIDHDGRYNKGWIEARYRTAANLLWEDQFKKMWDMQLDEVVKPLEPQPELSFTLSEYAPPIGLNNEGQYIFVNIYALHSWLTDEQQTLFDLLVKTYDLPVLSRYSITEYKDKLELLKADESEKKQLLEILEIFERSIRE</sequence>
<evidence type="ECO:0000313" key="4">
    <source>
        <dbReference type="Proteomes" id="UP000619101"/>
    </source>
</evidence>
<dbReference type="EMBL" id="JACSPZ010000002">
    <property type="protein sequence ID" value="MBD8036010.1"/>
    <property type="molecule type" value="Genomic_DNA"/>
</dbReference>
<gene>
    <name evidence="3" type="ORF">H9635_04600</name>
</gene>
<organism evidence="3 4">
    <name type="scientific">Solibacillus faecavium</name>
    <dbReference type="NCBI Taxonomy" id="2762221"/>
    <lineage>
        <taxon>Bacteria</taxon>
        <taxon>Bacillati</taxon>
        <taxon>Bacillota</taxon>
        <taxon>Bacilli</taxon>
        <taxon>Bacillales</taxon>
        <taxon>Caryophanaceae</taxon>
        <taxon>Solibacillus</taxon>
    </lineage>
</organism>
<proteinExistence type="predicted"/>
<dbReference type="Proteomes" id="UP000619101">
    <property type="component" value="Unassembled WGS sequence"/>
</dbReference>